<keyword evidence="1" id="KW-0812">Transmembrane</keyword>
<keyword evidence="1" id="KW-0472">Membrane</keyword>
<evidence type="ECO:0008006" key="4">
    <source>
        <dbReference type="Google" id="ProtNLM"/>
    </source>
</evidence>
<name>A0A1Y2MHD8_EPING</name>
<evidence type="ECO:0000256" key="1">
    <source>
        <dbReference type="SAM" id="Phobius"/>
    </source>
</evidence>
<feature type="transmembrane region" description="Helical" evidence="1">
    <location>
        <begin position="111"/>
        <end position="130"/>
    </location>
</feature>
<gene>
    <name evidence="2" type="ORF">B5807_00330</name>
</gene>
<reference evidence="2 3" key="1">
    <citation type="journal article" date="2017" name="Genome Announc.">
        <title>Genome sequence of the saprophytic ascomycete Epicoccum nigrum ICMP 19927 strain isolated from New Zealand.</title>
        <authorList>
            <person name="Fokin M."/>
            <person name="Fleetwood D."/>
            <person name="Weir B.S."/>
            <person name="Villas-Boas S.G."/>
        </authorList>
    </citation>
    <scope>NUCLEOTIDE SEQUENCE [LARGE SCALE GENOMIC DNA]</scope>
    <source>
        <strain evidence="2 3">ICMP 19927</strain>
    </source>
</reference>
<dbReference type="EMBL" id="KZ107838">
    <property type="protein sequence ID" value="OSS54927.1"/>
    <property type="molecule type" value="Genomic_DNA"/>
</dbReference>
<dbReference type="AlphaFoldDB" id="A0A1Y2MHD8"/>
<feature type="transmembrane region" description="Helical" evidence="1">
    <location>
        <begin position="81"/>
        <end position="99"/>
    </location>
</feature>
<feature type="transmembrane region" description="Helical" evidence="1">
    <location>
        <begin position="40"/>
        <end position="61"/>
    </location>
</feature>
<dbReference type="Proteomes" id="UP000193240">
    <property type="component" value="Unassembled WGS sequence"/>
</dbReference>
<accession>A0A1Y2MHD8</accession>
<dbReference type="OMA" id="ETIVAMY"/>
<keyword evidence="1" id="KW-1133">Transmembrane helix</keyword>
<sequence>MTVTLVVFFIATRFSSDYAFPKMIYRETFNGLSARKKRSFVNHHVLITAKILMIALALYPYMRIILGLADFSTSIVAGSELTIGDITMIATSIFVAVYLHELLFLSSDVQWVSVVHHLGAIIVACVMITLNVRWEHEPNTTAYTVLIMTYGFFDVLAGLWPRPVMVIRTVWPKKHHMNMWFCYAALALTVLGTIGETIVAMYLYGINFSAWPLSIQIVTPICHVLFAVAQGFSSKIMWDLGRKHQGQLDQLGQCVRDTELGNSSTQSQNITKECV</sequence>
<feature type="transmembrane region" description="Helical" evidence="1">
    <location>
        <begin position="180"/>
        <end position="204"/>
    </location>
</feature>
<evidence type="ECO:0000313" key="3">
    <source>
        <dbReference type="Proteomes" id="UP000193240"/>
    </source>
</evidence>
<dbReference type="InParanoid" id="A0A1Y2MHD8"/>
<keyword evidence="3" id="KW-1185">Reference proteome</keyword>
<evidence type="ECO:0000313" key="2">
    <source>
        <dbReference type="EMBL" id="OSS54927.1"/>
    </source>
</evidence>
<feature type="transmembrane region" description="Helical" evidence="1">
    <location>
        <begin position="210"/>
        <end position="232"/>
    </location>
</feature>
<protein>
    <recommendedName>
        <fullName evidence="4">TLC domain-containing protein</fullName>
    </recommendedName>
</protein>
<organism evidence="2 3">
    <name type="scientific">Epicoccum nigrum</name>
    <name type="common">Soil fungus</name>
    <name type="synonym">Epicoccum purpurascens</name>
    <dbReference type="NCBI Taxonomy" id="105696"/>
    <lineage>
        <taxon>Eukaryota</taxon>
        <taxon>Fungi</taxon>
        <taxon>Dikarya</taxon>
        <taxon>Ascomycota</taxon>
        <taxon>Pezizomycotina</taxon>
        <taxon>Dothideomycetes</taxon>
        <taxon>Pleosporomycetidae</taxon>
        <taxon>Pleosporales</taxon>
        <taxon>Pleosporineae</taxon>
        <taxon>Didymellaceae</taxon>
        <taxon>Epicoccum</taxon>
    </lineage>
</organism>
<feature type="transmembrane region" description="Helical" evidence="1">
    <location>
        <begin position="142"/>
        <end position="160"/>
    </location>
</feature>
<proteinExistence type="predicted"/>